<evidence type="ECO:0000313" key="1">
    <source>
        <dbReference type="EMBL" id="KAI5667014.1"/>
    </source>
</evidence>
<dbReference type="Proteomes" id="UP001060085">
    <property type="component" value="Linkage Group LG04"/>
</dbReference>
<protein>
    <submittedName>
        <fullName evidence="1">Uncharacterized protein</fullName>
    </submittedName>
</protein>
<evidence type="ECO:0000313" key="2">
    <source>
        <dbReference type="Proteomes" id="UP001060085"/>
    </source>
</evidence>
<name>A0ACC0B2Z8_CATRO</name>
<accession>A0ACC0B2Z8</accession>
<gene>
    <name evidence="1" type="ORF">M9H77_16867</name>
</gene>
<dbReference type="EMBL" id="CM044704">
    <property type="protein sequence ID" value="KAI5667014.1"/>
    <property type="molecule type" value="Genomic_DNA"/>
</dbReference>
<comment type="caution">
    <text evidence="1">The sequence shown here is derived from an EMBL/GenBank/DDBJ whole genome shotgun (WGS) entry which is preliminary data.</text>
</comment>
<keyword evidence="2" id="KW-1185">Reference proteome</keyword>
<proteinExistence type="predicted"/>
<organism evidence="1 2">
    <name type="scientific">Catharanthus roseus</name>
    <name type="common">Madagascar periwinkle</name>
    <name type="synonym">Vinca rosea</name>
    <dbReference type="NCBI Taxonomy" id="4058"/>
    <lineage>
        <taxon>Eukaryota</taxon>
        <taxon>Viridiplantae</taxon>
        <taxon>Streptophyta</taxon>
        <taxon>Embryophyta</taxon>
        <taxon>Tracheophyta</taxon>
        <taxon>Spermatophyta</taxon>
        <taxon>Magnoliopsida</taxon>
        <taxon>eudicotyledons</taxon>
        <taxon>Gunneridae</taxon>
        <taxon>Pentapetalae</taxon>
        <taxon>asterids</taxon>
        <taxon>lamiids</taxon>
        <taxon>Gentianales</taxon>
        <taxon>Apocynaceae</taxon>
        <taxon>Rauvolfioideae</taxon>
        <taxon>Vinceae</taxon>
        <taxon>Catharanthinae</taxon>
        <taxon>Catharanthus</taxon>
    </lineage>
</organism>
<reference evidence="2" key="1">
    <citation type="journal article" date="2023" name="Nat. Plants">
        <title>Single-cell RNA sequencing provides a high-resolution roadmap for understanding the multicellular compartmentation of specialized metabolism.</title>
        <authorList>
            <person name="Sun S."/>
            <person name="Shen X."/>
            <person name="Li Y."/>
            <person name="Li Y."/>
            <person name="Wang S."/>
            <person name="Li R."/>
            <person name="Zhang H."/>
            <person name="Shen G."/>
            <person name="Guo B."/>
            <person name="Wei J."/>
            <person name="Xu J."/>
            <person name="St-Pierre B."/>
            <person name="Chen S."/>
            <person name="Sun C."/>
        </authorList>
    </citation>
    <scope>NUCLEOTIDE SEQUENCE [LARGE SCALE GENOMIC DNA]</scope>
</reference>
<sequence>MIKCKRILNSWCSHHMTGIKTFLSNIQPSLPYTITLPNGSKTTGIEMSSVRLDSAFKINDVTSKSSLEPTQEPETNEELVTPSNSIPDPPSIPETLKSVLEDSDEKEEHPEAQAQALRDYQLARDRFFHKLRALILMKFFLPSLNTK</sequence>